<name>A0A4R2MTS7_9BURK</name>
<proteinExistence type="predicted"/>
<keyword evidence="2" id="KW-1185">Reference proteome</keyword>
<sequence>MKGALTMHHTPIYAHPDGHEITVGQGLLTACTAEGIALSMPIGPDGLAALGAALLEHATTAAQDESERAGAALGTDLARELSALRGRPQAETFRAVREALRTLTKLEHPDSAAGGFAVAIVNLLELGTANLPRCDEGADK</sequence>
<dbReference type="EMBL" id="SLXH01000055">
    <property type="protein sequence ID" value="TCP10800.1"/>
    <property type="molecule type" value="Genomic_DNA"/>
</dbReference>
<organism evidence="1 2">
    <name type="scientific">Simplicispira metamorpha</name>
    <dbReference type="NCBI Taxonomy" id="80881"/>
    <lineage>
        <taxon>Bacteria</taxon>
        <taxon>Pseudomonadati</taxon>
        <taxon>Pseudomonadota</taxon>
        <taxon>Betaproteobacteria</taxon>
        <taxon>Burkholderiales</taxon>
        <taxon>Comamonadaceae</taxon>
        <taxon>Simplicispira</taxon>
    </lineage>
</organism>
<comment type="caution">
    <text evidence="1">The sequence shown here is derived from an EMBL/GenBank/DDBJ whole genome shotgun (WGS) entry which is preliminary data.</text>
</comment>
<gene>
    <name evidence="1" type="ORF">EV674_1558</name>
</gene>
<reference evidence="1 2" key="1">
    <citation type="submission" date="2019-03" db="EMBL/GenBank/DDBJ databases">
        <title>Genomic Encyclopedia of Type Strains, Phase IV (KMG-IV): sequencing the most valuable type-strain genomes for metagenomic binning, comparative biology and taxonomic classification.</title>
        <authorList>
            <person name="Goeker M."/>
        </authorList>
    </citation>
    <scope>NUCLEOTIDE SEQUENCE [LARGE SCALE GENOMIC DNA]</scope>
    <source>
        <strain evidence="1 2">DSM 1837</strain>
    </source>
</reference>
<dbReference type="AlphaFoldDB" id="A0A4R2MTS7"/>
<evidence type="ECO:0000313" key="1">
    <source>
        <dbReference type="EMBL" id="TCP10800.1"/>
    </source>
</evidence>
<evidence type="ECO:0000313" key="2">
    <source>
        <dbReference type="Proteomes" id="UP000295182"/>
    </source>
</evidence>
<dbReference type="Proteomes" id="UP000295182">
    <property type="component" value="Unassembled WGS sequence"/>
</dbReference>
<dbReference type="PROSITE" id="PS51257">
    <property type="entry name" value="PROKAR_LIPOPROTEIN"/>
    <property type="match status" value="1"/>
</dbReference>
<protein>
    <submittedName>
        <fullName evidence="1">Uncharacterized protein</fullName>
    </submittedName>
</protein>
<accession>A0A4R2MTS7</accession>